<evidence type="ECO:0000313" key="3">
    <source>
        <dbReference type="EMBL" id="KZM85461.1"/>
    </source>
</evidence>
<dbReference type="Gene3D" id="1.10.287.110">
    <property type="entry name" value="DnaJ domain"/>
    <property type="match status" value="1"/>
</dbReference>
<dbReference type="PRINTS" id="PR00625">
    <property type="entry name" value="JDOMAIN"/>
</dbReference>
<protein>
    <recommendedName>
        <fullName evidence="2">J domain-containing protein</fullName>
    </recommendedName>
</protein>
<feature type="compositionally biased region" description="Basic and acidic residues" evidence="1">
    <location>
        <begin position="336"/>
        <end position="348"/>
    </location>
</feature>
<dbReference type="OMA" id="DANEIEW"/>
<evidence type="ECO:0000256" key="1">
    <source>
        <dbReference type="SAM" id="MobiDB-lite"/>
    </source>
</evidence>
<dbReference type="PANTHER" id="PTHR45089:SF24">
    <property type="entry name" value="DNAJ HEAT SHOCK N-TERMINAL DOMAIN-CONTAINING PROTEIN"/>
    <property type="match status" value="1"/>
</dbReference>
<organism evidence="3">
    <name type="scientific">Daucus carota subsp. sativus</name>
    <name type="common">Carrot</name>
    <dbReference type="NCBI Taxonomy" id="79200"/>
    <lineage>
        <taxon>Eukaryota</taxon>
        <taxon>Viridiplantae</taxon>
        <taxon>Streptophyta</taxon>
        <taxon>Embryophyta</taxon>
        <taxon>Tracheophyta</taxon>
        <taxon>Spermatophyta</taxon>
        <taxon>Magnoliopsida</taxon>
        <taxon>eudicotyledons</taxon>
        <taxon>Gunneridae</taxon>
        <taxon>Pentapetalae</taxon>
        <taxon>asterids</taxon>
        <taxon>campanulids</taxon>
        <taxon>Apiales</taxon>
        <taxon>Apiaceae</taxon>
        <taxon>Apioideae</taxon>
        <taxon>Scandiceae</taxon>
        <taxon>Daucinae</taxon>
        <taxon>Daucus</taxon>
        <taxon>Daucus sect. Daucus</taxon>
    </lineage>
</organism>
<feature type="compositionally biased region" description="Polar residues" evidence="1">
    <location>
        <begin position="353"/>
        <end position="364"/>
    </location>
</feature>
<evidence type="ECO:0000259" key="2">
    <source>
        <dbReference type="PROSITE" id="PS50076"/>
    </source>
</evidence>
<feature type="compositionally biased region" description="Polar residues" evidence="1">
    <location>
        <begin position="136"/>
        <end position="189"/>
    </location>
</feature>
<dbReference type="InterPro" id="IPR036869">
    <property type="entry name" value="J_dom_sf"/>
</dbReference>
<name>A0A175YQR7_DAUCS</name>
<dbReference type="STRING" id="79200.A0A175YQR7"/>
<sequence length="991" mass="112850">MDCNKEEAFRAKALAEKKMEKKDFLGARKLATKAQNLYPELENISQLIMVCDVHCSAENKISGTEMDWYGILKLEPTADDVLIKKQFRKFALYLHPDKNQFAGAADAFKLIGEAHRVLLDPLKRKMHDVKRKSALVNGSSKQTNRPSSDQRAPQHGNSSVNANRPFQQAPQTAQTGSSVHTDQKGPSSNKPTFWTACPYCLQRYQFYRDALHRNLSCHNCRKAYTAYEIDGQRVAPQINSTRSALVKQTGVHNQAPCKVGLQSNAEYSNTKAEIGGNTWSSEVAQGSKHNENLGGVSTNFKQKRKAEIPPPCGKMNDKKTKQFLECSKSFSSEASTKSKEDVPTKGGEDYCELTSSRSRNNVSYTGEAVEDLLKTQEPPGMNESRGHDAHMEENGEEAIVKKHRFSKEVLPNKSNETEQKIENGAPSEEAKTEPETFDYPDPDFSDFDKNREEKRFAAGQIWAVYDTQDTMPRFYAQIVKVLHPNFKLRIIWLEPDLYDKDEIKWAEEDLPVACGNFRPGISENTEDRLMFSHVVSWDKGIRRNTYKIYPRKGETWALFKSWDINWSSDPENHRNFEYEFVEVLSDYTNATGISVAYLGKVKGYVCLFCRTKQGGVDTFQVEPKEILRFSHRIPSFQMTGDEVIDILKGSFELDPVCLPPNLQEIDPPNCEEMKRKMPPVGPSTFATDTMEAIPNIHVESPKNQAEQKTPKNQAEQKKQCDLCVDLSTDEEDQKLQSDARVMFENSTGDAGAAPDFSEDAYEIPDPEFYNFDGNKSLEKFEIGQIWALYSDEDGMPKYYGRIKKIDLLPQCKLHVAWLGVCSTFNDIIQWNDKKIPVTCGRFQLRKLKPSEYTSPAPFSHQLRARVETRGKKEEYVILPRKGEIWALYRSWDVRMKCSDLENCEYDIVEVVEETQSGISVLSLEEVKGFKSVFRAQVKGQFPVTFMIPANELIRFSHQIPAFRLTGERGGSLRGYLELDPAAFPFHWFCKD</sequence>
<dbReference type="InterPro" id="IPR024593">
    <property type="entry name" value="DUF3444"/>
</dbReference>
<dbReference type="Pfam" id="PF11926">
    <property type="entry name" value="DUF3444"/>
    <property type="match status" value="2"/>
</dbReference>
<dbReference type="AlphaFoldDB" id="A0A175YQR7"/>
<dbReference type="CDD" id="cd06257">
    <property type="entry name" value="DnaJ"/>
    <property type="match status" value="1"/>
</dbReference>
<feature type="domain" description="J" evidence="2">
    <location>
        <begin position="67"/>
        <end position="131"/>
    </location>
</feature>
<dbReference type="Gramene" id="KZM85461">
    <property type="protein sequence ID" value="KZM85461"/>
    <property type="gene ID" value="DCAR_027117"/>
</dbReference>
<accession>A0A175YQR7</accession>
<dbReference type="PANTHER" id="PTHR45089">
    <property type="entry name" value="DNAJ HEAT SHOCK AMINO-TERMINAL DOMAIN PROTEIN-RELATED"/>
    <property type="match status" value="1"/>
</dbReference>
<dbReference type="InterPro" id="IPR001623">
    <property type="entry name" value="DnaJ_domain"/>
</dbReference>
<dbReference type="Pfam" id="PF00226">
    <property type="entry name" value="DnaJ"/>
    <property type="match status" value="1"/>
</dbReference>
<feature type="region of interest" description="Disordered" evidence="1">
    <location>
        <begin position="130"/>
        <end position="189"/>
    </location>
</feature>
<feature type="region of interest" description="Disordered" evidence="1">
    <location>
        <begin position="410"/>
        <end position="441"/>
    </location>
</feature>
<proteinExistence type="predicted"/>
<dbReference type="SMART" id="SM00271">
    <property type="entry name" value="DnaJ"/>
    <property type="match status" value="1"/>
</dbReference>
<feature type="region of interest" description="Disordered" evidence="1">
    <location>
        <begin position="328"/>
        <end position="364"/>
    </location>
</feature>
<dbReference type="SUPFAM" id="SSF46565">
    <property type="entry name" value="Chaperone J-domain"/>
    <property type="match status" value="1"/>
</dbReference>
<reference evidence="3" key="1">
    <citation type="journal article" date="2016" name="Nat. Genet.">
        <title>A high-quality carrot genome assembly provides new insights into carotenoid accumulation and asterid genome evolution.</title>
        <authorList>
            <person name="Iorizzo M."/>
            <person name="Ellison S."/>
            <person name="Senalik D."/>
            <person name="Zeng P."/>
            <person name="Satapoomin P."/>
            <person name="Huang J."/>
            <person name="Bowman M."/>
            <person name="Iovene M."/>
            <person name="Sanseverino W."/>
            <person name="Cavagnaro P."/>
            <person name="Yildiz M."/>
            <person name="Macko-Podgorni A."/>
            <person name="Moranska E."/>
            <person name="Grzebelus E."/>
            <person name="Grzebelus D."/>
            <person name="Ashrafi H."/>
            <person name="Zheng Z."/>
            <person name="Cheng S."/>
            <person name="Spooner D."/>
            <person name="Van Deynze A."/>
            <person name="Simon P."/>
        </authorList>
    </citation>
    <scope>NUCLEOTIDE SEQUENCE [LARGE SCALE GENOMIC DNA]</scope>
    <source>
        <tissue evidence="3">Leaf</tissue>
    </source>
</reference>
<dbReference type="PROSITE" id="PS50076">
    <property type="entry name" value="DNAJ_2"/>
    <property type="match status" value="1"/>
</dbReference>
<gene>
    <name evidence="3" type="ORF">DCAR_027117</name>
</gene>
<dbReference type="OrthoDB" id="10250354at2759"/>
<dbReference type="EMBL" id="LNRQ01000008">
    <property type="protein sequence ID" value="KZM85461.1"/>
    <property type="molecule type" value="Genomic_DNA"/>
</dbReference>
<comment type="caution">
    <text evidence="3">The sequence shown here is derived from an EMBL/GenBank/DDBJ whole genome shotgun (WGS) entry which is preliminary data.</text>
</comment>